<evidence type="ECO:0000313" key="1">
    <source>
        <dbReference type="EMBL" id="PNX64666.1"/>
    </source>
</evidence>
<proteinExistence type="predicted"/>
<dbReference type="EMBL" id="ASHM01168972">
    <property type="protein sequence ID" value="PNX64666.1"/>
    <property type="molecule type" value="Genomic_DNA"/>
</dbReference>
<dbReference type="AlphaFoldDB" id="A0A2K3KEF6"/>
<reference evidence="1 2" key="2">
    <citation type="journal article" date="2017" name="Front. Plant Sci.">
        <title>Gene Classification and Mining of Molecular Markers Useful in Red Clover (Trifolium pratense) Breeding.</title>
        <authorList>
            <person name="Istvanek J."/>
            <person name="Dluhosova J."/>
            <person name="Dluhos P."/>
            <person name="Patkova L."/>
            <person name="Nedelnik J."/>
            <person name="Repkova J."/>
        </authorList>
    </citation>
    <scope>NUCLEOTIDE SEQUENCE [LARGE SCALE GENOMIC DNA]</scope>
    <source>
        <strain evidence="2">cv. Tatra</strain>
        <tissue evidence="1">Young leaves</tissue>
    </source>
</reference>
<sequence length="80" mass="9019">MELGGGDVKNLQHLRLKGSKGQPDVEWLDHVGVKVKIIGRGVIFSKYELVLSDGFGYNRIFIRGVRKLDGFPKASHHFRT</sequence>
<dbReference type="Proteomes" id="UP000236291">
    <property type="component" value="Unassembled WGS sequence"/>
</dbReference>
<comment type="caution">
    <text evidence="1">The sequence shown here is derived from an EMBL/GenBank/DDBJ whole genome shotgun (WGS) entry which is preliminary data.</text>
</comment>
<accession>A0A2K3KEF6</accession>
<gene>
    <name evidence="1" type="ORF">L195_g062228</name>
</gene>
<protein>
    <submittedName>
        <fullName evidence="1">Uncharacterized protein</fullName>
    </submittedName>
</protein>
<name>A0A2K3KEF6_TRIPR</name>
<organism evidence="1 2">
    <name type="scientific">Trifolium pratense</name>
    <name type="common">Red clover</name>
    <dbReference type="NCBI Taxonomy" id="57577"/>
    <lineage>
        <taxon>Eukaryota</taxon>
        <taxon>Viridiplantae</taxon>
        <taxon>Streptophyta</taxon>
        <taxon>Embryophyta</taxon>
        <taxon>Tracheophyta</taxon>
        <taxon>Spermatophyta</taxon>
        <taxon>Magnoliopsida</taxon>
        <taxon>eudicotyledons</taxon>
        <taxon>Gunneridae</taxon>
        <taxon>Pentapetalae</taxon>
        <taxon>rosids</taxon>
        <taxon>fabids</taxon>
        <taxon>Fabales</taxon>
        <taxon>Fabaceae</taxon>
        <taxon>Papilionoideae</taxon>
        <taxon>50 kb inversion clade</taxon>
        <taxon>NPAAA clade</taxon>
        <taxon>Hologalegina</taxon>
        <taxon>IRL clade</taxon>
        <taxon>Trifolieae</taxon>
        <taxon>Trifolium</taxon>
    </lineage>
</organism>
<evidence type="ECO:0000313" key="2">
    <source>
        <dbReference type="Proteomes" id="UP000236291"/>
    </source>
</evidence>
<reference evidence="1 2" key="1">
    <citation type="journal article" date="2014" name="Am. J. Bot.">
        <title>Genome assembly and annotation for red clover (Trifolium pratense; Fabaceae).</title>
        <authorList>
            <person name="Istvanek J."/>
            <person name="Jaros M."/>
            <person name="Krenek A."/>
            <person name="Repkova J."/>
        </authorList>
    </citation>
    <scope>NUCLEOTIDE SEQUENCE [LARGE SCALE GENOMIC DNA]</scope>
    <source>
        <strain evidence="2">cv. Tatra</strain>
        <tissue evidence="1">Young leaves</tissue>
    </source>
</reference>
<feature type="non-terminal residue" evidence="1">
    <location>
        <position position="80"/>
    </location>
</feature>